<organism evidence="2 3">
    <name type="scientific">Prevotella dentalis (strain ATCC 49559 / DSM 3688 / JCM 13448 / NCTC 12043 / ES 2772)</name>
    <name type="common">Mitsuokella dentalis</name>
    <dbReference type="NCBI Taxonomy" id="908937"/>
    <lineage>
        <taxon>Bacteria</taxon>
        <taxon>Pseudomonadati</taxon>
        <taxon>Bacteroidota</taxon>
        <taxon>Bacteroidia</taxon>
        <taxon>Bacteroidales</taxon>
        <taxon>Prevotellaceae</taxon>
        <taxon>Prevotella</taxon>
    </lineage>
</organism>
<name>F9D6T1_PREDD</name>
<reference evidence="2 3" key="1">
    <citation type="submission" date="2011-04" db="EMBL/GenBank/DDBJ databases">
        <authorList>
            <person name="Muzny D."/>
            <person name="Qin X."/>
            <person name="Deng J."/>
            <person name="Jiang H."/>
            <person name="Liu Y."/>
            <person name="Qu J."/>
            <person name="Song X.-Z."/>
            <person name="Zhang L."/>
            <person name="Thornton R."/>
            <person name="Coyle M."/>
            <person name="Francisco L."/>
            <person name="Jackson L."/>
            <person name="Javaid M."/>
            <person name="Korchina V."/>
            <person name="Kovar C."/>
            <person name="Mata R."/>
            <person name="Mathew T."/>
            <person name="Ngo R."/>
            <person name="Nguyen L."/>
            <person name="Nguyen N."/>
            <person name="Okwuonu G."/>
            <person name="Ongeri F."/>
            <person name="Pham C."/>
            <person name="Simmons D."/>
            <person name="Wilczek-Boney K."/>
            <person name="Hale W."/>
            <person name="Jakkamsetti A."/>
            <person name="Pham P."/>
            <person name="Ruth R."/>
            <person name="San Lucas F."/>
            <person name="Warren J."/>
            <person name="Zhang J."/>
            <person name="Zhao Z."/>
            <person name="Zhou C."/>
            <person name="Zhu D."/>
            <person name="Lee S."/>
            <person name="Bess C."/>
            <person name="Blankenburg K."/>
            <person name="Forbes L."/>
            <person name="Fu Q."/>
            <person name="Gubbala S."/>
            <person name="Hirani K."/>
            <person name="Jayaseelan J.C."/>
            <person name="Lara F."/>
            <person name="Munidasa M."/>
            <person name="Palculict T."/>
            <person name="Patil S."/>
            <person name="Pu L.-L."/>
            <person name="Saada N."/>
            <person name="Tang L."/>
            <person name="Weissenberger G."/>
            <person name="Zhu Y."/>
            <person name="Hemphill L."/>
            <person name="Shang Y."/>
            <person name="Youmans B."/>
            <person name="Ayvaz T."/>
            <person name="Ross M."/>
            <person name="Santibanez J."/>
            <person name="Aqrawi P."/>
            <person name="Gross S."/>
            <person name="Joshi V."/>
            <person name="Fowler G."/>
            <person name="Nazareth L."/>
            <person name="Reid J."/>
            <person name="Worley K."/>
            <person name="Petrosino J."/>
            <person name="Highlander S."/>
            <person name="Gibbs R."/>
        </authorList>
    </citation>
    <scope>NUCLEOTIDE SEQUENCE [LARGE SCALE GENOMIC DNA]</scope>
    <source>
        <strain evidence="2 3">DSM 3688</strain>
    </source>
</reference>
<accession>F9D6T1</accession>
<dbReference type="AlphaFoldDB" id="F9D6T1"/>
<dbReference type="EMBL" id="AFPW01000047">
    <property type="protein sequence ID" value="EGQ11998.1"/>
    <property type="molecule type" value="Genomic_DNA"/>
</dbReference>
<protein>
    <submittedName>
        <fullName evidence="2">Uncharacterized protein</fullName>
    </submittedName>
</protein>
<comment type="caution">
    <text evidence="2">The sequence shown here is derived from an EMBL/GenBank/DDBJ whole genome shotgun (WGS) entry which is preliminary data.</text>
</comment>
<evidence type="ECO:0000256" key="1">
    <source>
        <dbReference type="SAM" id="MobiDB-lite"/>
    </source>
</evidence>
<proteinExistence type="predicted"/>
<gene>
    <name evidence="2" type="ORF">HMPREF9136_2559</name>
</gene>
<feature type="region of interest" description="Disordered" evidence="1">
    <location>
        <begin position="1"/>
        <end position="20"/>
    </location>
</feature>
<dbReference type="Proteomes" id="UP000007820">
    <property type="component" value="Unassembled WGS sequence"/>
</dbReference>
<evidence type="ECO:0000313" key="3">
    <source>
        <dbReference type="Proteomes" id="UP000007820"/>
    </source>
</evidence>
<sequence length="50" mass="5450">MNEERGAPQRRAPSSERSLGLTCSCDGSYVISFYAYAWPSCGPSSSFRLA</sequence>
<evidence type="ECO:0000313" key="2">
    <source>
        <dbReference type="EMBL" id="EGQ11998.1"/>
    </source>
</evidence>